<feature type="compositionally biased region" description="Basic and acidic residues" evidence="1">
    <location>
        <begin position="86"/>
        <end position="95"/>
    </location>
</feature>
<evidence type="ECO:0000256" key="1">
    <source>
        <dbReference type="SAM" id="MobiDB-lite"/>
    </source>
</evidence>
<organism evidence="2">
    <name type="scientific">Solanum demissum</name>
    <name type="common">Wild potato</name>
    <dbReference type="NCBI Taxonomy" id="50514"/>
    <lineage>
        <taxon>Eukaryota</taxon>
        <taxon>Viridiplantae</taxon>
        <taxon>Streptophyta</taxon>
        <taxon>Embryophyta</taxon>
        <taxon>Tracheophyta</taxon>
        <taxon>Spermatophyta</taxon>
        <taxon>Magnoliopsida</taxon>
        <taxon>eudicotyledons</taxon>
        <taxon>Gunneridae</taxon>
        <taxon>Pentapetalae</taxon>
        <taxon>asterids</taxon>
        <taxon>lamiids</taxon>
        <taxon>Solanales</taxon>
        <taxon>Solanaceae</taxon>
        <taxon>Solanoideae</taxon>
        <taxon>Solaneae</taxon>
        <taxon>Solanum</taxon>
    </lineage>
</organism>
<proteinExistence type="predicted"/>
<reference evidence="2" key="3">
    <citation type="submission" date="2006-09" db="EMBL/GenBank/DDBJ databases">
        <authorList>
            <person name="Childs K."/>
        </authorList>
    </citation>
    <scope>NUCLEOTIDE SEQUENCE</scope>
</reference>
<evidence type="ECO:0000313" key="2">
    <source>
        <dbReference type="EMBL" id="AAT40516.1"/>
    </source>
</evidence>
<dbReference type="EMBL" id="AC091627">
    <property type="protein sequence ID" value="AAT40516.1"/>
    <property type="molecule type" value="Genomic_DNA"/>
</dbReference>
<gene>
    <name evidence="2" type="ORF">SDM1_2t00002</name>
</gene>
<feature type="non-terminal residue" evidence="2">
    <location>
        <position position="1"/>
    </location>
</feature>
<dbReference type="AlphaFoldDB" id="Q6AVY7"/>
<name>Q6AVY7_SOLDE</name>
<accession>Q6AVY7</accession>
<reference evidence="2" key="2">
    <citation type="submission" date="2004-06" db="EMBL/GenBank/DDBJ databases">
        <authorList>
            <person name="Ronning C.M."/>
        </authorList>
    </citation>
    <scope>NUCLEOTIDE SEQUENCE</scope>
</reference>
<sequence>KRIPSRHWKFNPVERGNSMLAYILLNRISDDLGGEQVNGLNNYNNIPSVIPPVGSGEGGRFHLVPDIFVPNHISPRMPSHLSQHPHFRDSHLRDA</sequence>
<feature type="region of interest" description="Disordered" evidence="1">
    <location>
        <begin position="75"/>
        <end position="95"/>
    </location>
</feature>
<protein>
    <submittedName>
        <fullName evidence="2">Uncharacterized protein</fullName>
    </submittedName>
</protein>
<reference evidence="2" key="1">
    <citation type="submission" date="2001-05" db="EMBL/GenBank/DDBJ databases">
        <authorList>
            <person name="Ronning C."/>
            <person name="Buell R."/>
            <person name="Yuan Q."/>
            <person name="Bougri O."/>
            <person name="Chiemingo A."/>
            <person name="Moffat K."/>
            <person name="Hill J."/>
            <person name="Burgess S."/>
            <person name="Jarrahi B."/>
            <person name="Shvartsbeyn M."/>
            <person name="Brenner M."/>
            <person name="Ciecko A."/>
            <person name="Pai G."/>
            <person name="Vanaken S."/>
            <person name="Feldblyum T."/>
            <person name="Khalak H."/>
            <person name="Utterback T."/>
            <person name="Haas B."/>
            <person name="White O."/>
            <person name="Salzberg S."/>
            <person name="Fraser C."/>
            <person name="Baker B."/>
        </authorList>
    </citation>
    <scope>NUCLEOTIDE SEQUENCE</scope>
</reference>